<dbReference type="RefSeq" id="WP_238808762.1">
    <property type="nucleotide sequence ID" value="NZ_CAKLPY010000008.1"/>
</dbReference>
<feature type="chain" id="PRO_5046648824" evidence="2">
    <location>
        <begin position="20"/>
        <end position="167"/>
    </location>
</feature>
<proteinExistence type="predicted"/>
<evidence type="ECO:0000256" key="1">
    <source>
        <dbReference type="SAM" id="MobiDB-lite"/>
    </source>
</evidence>
<evidence type="ECO:0000313" key="4">
    <source>
        <dbReference type="Proteomes" id="UP000837932"/>
    </source>
</evidence>
<feature type="region of interest" description="Disordered" evidence="1">
    <location>
        <begin position="111"/>
        <end position="167"/>
    </location>
</feature>
<feature type="compositionally biased region" description="Basic residues" evidence="1">
    <location>
        <begin position="151"/>
        <end position="167"/>
    </location>
</feature>
<feature type="compositionally biased region" description="Basic and acidic residues" evidence="1">
    <location>
        <begin position="128"/>
        <end position="150"/>
    </location>
</feature>
<evidence type="ECO:0000256" key="2">
    <source>
        <dbReference type="SAM" id="SignalP"/>
    </source>
</evidence>
<feature type="signal peptide" evidence="2">
    <location>
        <begin position="1"/>
        <end position="19"/>
    </location>
</feature>
<keyword evidence="4" id="KW-1185">Reference proteome</keyword>
<name>A0ABN8F3X6_9BACT</name>
<evidence type="ECO:0000313" key="3">
    <source>
        <dbReference type="EMBL" id="CAH0997953.1"/>
    </source>
</evidence>
<dbReference type="Proteomes" id="UP000837932">
    <property type="component" value="Unassembled WGS sequence"/>
</dbReference>
<reference evidence="3" key="1">
    <citation type="submission" date="2021-12" db="EMBL/GenBank/DDBJ databases">
        <authorList>
            <person name="Rodrigo-Torres L."/>
            <person name="Arahal R. D."/>
            <person name="Lucena T."/>
        </authorList>
    </citation>
    <scope>NUCLEOTIDE SEQUENCE</scope>
    <source>
        <strain evidence="3">CECT 8858</strain>
    </source>
</reference>
<organism evidence="3 4">
    <name type="scientific">Emticicia aquatica</name>
    <dbReference type="NCBI Taxonomy" id="1681835"/>
    <lineage>
        <taxon>Bacteria</taxon>
        <taxon>Pseudomonadati</taxon>
        <taxon>Bacteroidota</taxon>
        <taxon>Cytophagia</taxon>
        <taxon>Cytophagales</taxon>
        <taxon>Leadbetterellaceae</taxon>
        <taxon>Emticicia</taxon>
    </lineage>
</organism>
<sequence length="167" mass="20153">MKKVIFTAILFSSFFITFAQVRVGTNVNHGSQPIWGPEGYDHVEYYYMPDIDVFYNVPNRQYIYLNRGHWVFTRDLPSQYRNFDLYSGHKVVVNTYKPYRNAQSYRTKYASYKGRSDQKSIRNSQDSRYFENKDHPEHGKWQNDRKERNNNKKTNKKQGKRNRVRKS</sequence>
<dbReference type="EMBL" id="CAKLPY010000008">
    <property type="protein sequence ID" value="CAH0997953.1"/>
    <property type="molecule type" value="Genomic_DNA"/>
</dbReference>
<gene>
    <name evidence="3" type="ORF">EMA8858_04088</name>
</gene>
<comment type="caution">
    <text evidence="3">The sequence shown here is derived from an EMBL/GenBank/DDBJ whole genome shotgun (WGS) entry which is preliminary data.</text>
</comment>
<keyword evidence="2" id="KW-0732">Signal</keyword>
<protein>
    <submittedName>
        <fullName evidence="3">Uncharacterized protein</fullName>
    </submittedName>
</protein>
<accession>A0ABN8F3X6</accession>